<protein>
    <recommendedName>
        <fullName evidence="7">Large ribosomal subunit protein bL19m</fullName>
    </recommendedName>
    <alternativeName>
        <fullName evidence="8">39S ribosomal protein L19, mitochondrial</fullName>
    </alternativeName>
</protein>
<comment type="subcellular location">
    <subcellularLocation>
        <location evidence="1">Mitochondrion</location>
    </subcellularLocation>
</comment>
<keyword evidence="5" id="KW-0496">Mitochondrion</keyword>
<dbReference type="Proteomes" id="UP000515135">
    <property type="component" value="Unplaced"/>
</dbReference>
<evidence type="ECO:0000256" key="4">
    <source>
        <dbReference type="ARBA" id="ARBA00022980"/>
    </source>
</evidence>
<dbReference type="PANTHER" id="PTHR15680:SF9">
    <property type="entry name" value="LARGE RIBOSOMAL SUBUNIT PROTEIN BL19M"/>
    <property type="match status" value="1"/>
</dbReference>
<evidence type="ECO:0000256" key="7">
    <source>
        <dbReference type="ARBA" id="ARBA00035288"/>
    </source>
</evidence>
<dbReference type="PRINTS" id="PR00061">
    <property type="entry name" value="RIBOSOMALL19"/>
</dbReference>
<proteinExistence type="inferred from homology"/>
<dbReference type="GeneID" id="109472506"/>
<dbReference type="FunFam" id="2.30.30.790:FF:000002">
    <property type="entry name" value="39S ribosomal protein L19, mitochondrial"/>
    <property type="match status" value="1"/>
</dbReference>
<evidence type="ECO:0000313" key="10">
    <source>
        <dbReference type="RefSeq" id="XP_019627844.1"/>
    </source>
</evidence>
<reference evidence="10" key="1">
    <citation type="submission" date="2025-08" db="UniProtKB">
        <authorList>
            <consortium name="RefSeq"/>
        </authorList>
    </citation>
    <scope>IDENTIFICATION</scope>
    <source>
        <tissue evidence="10">Gonad</tissue>
    </source>
</reference>
<keyword evidence="9" id="KW-1185">Reference proteome</keyword>
<keyword evidence="6" id="KW-0687">Ribonucleoprotein</keyword>
<dbReference type="KEGG" id="bbel:109472506"/>
<dbReference type="OrthoDB" id="432645at2759"/>
<dbReference type="PANTHER" id="PTHR15680">
    <property type="entry name" value="RIBOSOMAL PROTEIN L19"/>
    <property type="match status" value="1"/>
</dbReference>
<dbReference type="AlphaFoldDB" id="A0A6P4Z1N2"/>
<dbReference type="Gene3D" id="2.30.30.790">
    <property type="match status" value="1"/>
</dbReference>
<evidence type="ECO:0000256" key="1">
    <source>
        <dbReference type="ARBA" id="ARBA00004173"/>
    </source>
</evidence>
<keyword evidence="4" id="KW-0689">Ribosomal protein</keyword>
<dbReference type="GO" id="GO:0006412">
    <property type="term" value="P:translation"/>
    <property type="evidence" value="ECO:0007669"/>
    <property type="project" value="InterPro"/>
</dbReference>
<evidence type="ECO:0000256" key="3">
    <source>
        <dbReference type="ARBA" id="ARBA00022946"/>
    </source>
</evidence>
<dbReference type="GO" id="GO:0003735">
    <property type="term" value="F:structural constituent of ribosome"/>
    <property type="evidence" value="ECO:0007669"/>
    <property type="project" value="InterPro"/>
</dbReference>
<comment type="similarity">
    <text evidence="2">Belongs to the bacterial ribosomal protein bL19 family.</text>
</comment>
<evidence type="ECO:0000313" key="9">
    <source>
        <dbReference type="Proteomes" id="UP000515135"/>
    </source>
</evidence>
<gene>
    <name evidence="10" type="primary">LOC109472506</name>
</gene>
<dbReference type="InterPro" id="IPR001857">
    <property type="entry name" value="Ribosomal_bL19"/>
</dbReference>
<dbReference type="GO" id="GO:0005762">
    <property type="term" value="C:mitochondrial large ribosomal subunit"/>
    <property type="evidence" value="ECO:0007669"/>
    <property type="project" value="TreeGrafter"/>
</dbReference>
<dbReference type="SUPFAM" id="SSF50104">
    <property type="entry name" value="Translation proteins SH3-like domain"/>
    <property type="match status" value="1"/>
</dbReference>
<dbReference type="InterPro" id="IPR038657">
    <property type="entry name" value="Ribosomal_bL19_sf"/>
</dbReference>
<name>A0A6P4Z1N2_BRABE</name>
<evidence type="ECO:0000256" key="6">
    <source>
        <dbReference type="ARBA" id="ARBA00023274"/>
    </source>
</evidence>
<evidence type="ECO:0000256" key="8">
    <source>
        <dbReference type="ARBA" id="ARBA00035359"/>
    </source>
</evidence>
<dbReference type="RefSeq" id="XP_019627844.1">
    <property type="nucleotide sequence ID" value="XM_019772285.1"/>
</dbReference>
<keyword evidence="3" id="KW-0809">Transit peptide</keyword>
<sequence>MAAFGRVLLRSRQKLCLRWSSSTVEAAKPVTASPDITDTVQDQTGSRKTTRFISPEFIIPRGMKADFPTKNHVERMDMLRRRSVMDIPEFYVGSILSVLTADPYAPGKYQKFVGICIKRGGYGLGATFTLRNVLNEQGIEICYELYNPTIHQVQVLKLQKSVDPHMVYLRDALPEYSTVDFNFQPVQHNPQDPVPILDTKVLLKPPPWYWRWERVELQGIDREHMRQNHLSQKRLDKMDNHRKPWMEFDLMYEYDTTKVEEDVIKDMEYFQNVVRRKKETVTSEKATEEEKT</sequence>
<dbReference type="InterPro" id="IPR008991">
    <property type="entry name" value="Translation_prot_SH3-like_sf"/>
</dbReference>
<accession>A0A6P4Z1N2</accession>
<evidence type="ECO:0000256" key="2">
    <source>
        <dbReference type="ARBA" id="ARBA00005781"/>
    </source>
</evidence>
<evidence type="ECO:0000256" key="5">
    <source>
        <dbReference type="ARBA" id="ARBA00023128"/>
    </source>
</evidence>
<organism evidence="9 10">
    <name type="scientific">Branchiostoma belcheri</name>
    <name type="common">Amphioxus</name>
    <dbReference type="NCBI Taxonomy" id="7741"/>
    <lineage>
        <taxon>Eukaryota</taxon>
        <taxon>Metazoa</taxon>
        <taxon>Chordata</taxon>
        <taxon>Cephalochordata</taxon>
        <taxon>Leptocardii</taxon>
        <taxon>Amphioxiformes</taxon>
        <taxon>Branchiostomatidae</taxon>
        <taxon>Branchiostoma</taxon>
    </lineage>
</organism>
<dbReference type="Pfam" id="PF01245">
    <property type="entry name" value="Ribosomal_L19"/>
    <property type="match status" value="1"/>
</dbReference>